<organism evidence="3">
    <name type="scientific">Zea mays</name>
    <name type="common">Maize</name>
    <dbReference type="NCBI Taxonomy" id="4577"/>
    <lineage>
        <taxon>Eukaryota</taxon>
        <taxon>Viridiplantae</taxon>
        <taxon>Streptophyta</taxon>
        <taxon>Embryophyta</taxon>
        <taxon>Tracheophyta</taxon>
        <taxon>Spermatophyta</taxon>
        <taxon>Magnoliopsida</taxon>
        <taxon>Liliopsida</taxon>
        <taxon>Poales</taxon>
        <taxon>Poaceae</taxon>
        <taxon>PACMAD clade</taxon>
        <taxon>Panicoideae</taxon>
        <taxon>Andropogonodae</taxon>
        <taxon>Andropogoneae</taxon>
        <taxon>Tripsacinae</taxon>
        <taxon>Zea</taxon>
    </lineage>
</organism>
<dbReference type="PROSITE" id="PS50089">
    <property type="entry name" value="ZF_RING_2"/>
    <property type="match status" value="1"/>
</dbReference>
<dbReference type="SUPFAM" id="SSF57850">
    <property type="entry name" value="RING/U-box"/>
    <property type="match status" value="1"/>
</dbReference>
<dbReference type="InterPro" id="IPR010734">
    <property type="entry name" value="Copine_C"/>
</dbReference>
<dbReference type="PANTHER" id="PTHR45751:SF51">
    <property type="entry name" value="OS06G0608800 PROTEIN"/>
    <property type="match status" value="1"/>
</dbReference>
<dbReference type="ExpressionAtlas" id="A0A1D6LS20">
    <property type="expression patterns" value="baseline and differential"/>
</dbReference>
<dbReference type="PaxDb" id="4577-GRMZM2G071659_P01"/>
<dbReference type="AlphaFoldDB" id="A0A1D6LS20"/>
<feature type="region of interest" description="Disordered" evidence="1">
    <location>
        <begin position="23"/>
        <end position="56"/>
    </location>
</feature>
<feature type="compositionally biased region" description="Low complexity" evidence="1">
    <location>
        <begin position="345"/>
        <end position="364"/>
    </location>
</feature>
<dbReference type="SMART" id="SM00184">
    <property type="entry name" value="RING"/>
    <property type="match status" value="1"/>
</dbReference>
<protein>
    <submittedName>
        <fullName evidence="3">E3 ubiquitin-protein ligase RGLG1</fullName>
    </submittedName>
</protein>
<sequence>MGQKDSKPSHGYGYSSYDYGSASSGYTSRNTGNSSSSYSVRYAPSSENSVQPETHARLQRKYSKIGDDYRSLSQVTEALAQAGLESSNLIVGIDFTKSNEWTGKISFNRRCLHDIGNTPNPYEQAISIIGRTLSAFDEDNLIPCFGFGDGNHLVAFEVFSFYPENRPCNGFEEALDRYREIVPTLRLAGPTSFAPMIETAIGIVDSTGGQYHVLLIIADGQVTRSVDTQSGQLSPQERDTIDAIVRASQFPLSIVLVGVGDGPWDMMHQFDDNIPARSFDNFQFVNFTEIMSKSIAADRKEAEFALSALMEIPTQYKATIDLQLLGRRQRITPRIALPPPTRTAYSRSSSFSQQSGVYSRSSSFDQQTSGASQQRSESLKQQKKPAAPKRPDTYASERALEDRILCPICMYKSKDLAFGCGHQTCYECGRNLERCPLCQQNITTRIRLY</sequence>
<dbReference type="InterPro" id="IPR002035">
    <property type="entry name" value="VWF_A"/>
</dbReference>
<name>A0A1D6LS20_MAIZE</name>
<dbReference type="InterPro" id="IPR001841">
    <property type="entry name" value="Znf_RING"/>
</dbReference>
<reference evidence="3" key="1">
    <citation type="submission" date="2015-12" db="EMBL/GenBank/DDBJ databases">
        <title>Update maize B73 reference genome by single molecule sequencing technologies.</title>
        <authorList>
            <consortium name="Maize Genome Sequencing Project"/>
            <person name="Ware D."/>
        </authorList>
    </citation>
    <scope>NUCLEOTIDE SEQUENCE</scope>
    <source>
        <tissue evidence="3">Seedling</tissue>
    </source>
</reference>
<dbReference type="Pfam" id="PF13920">
    <property type="entry name" value="zf-C3HC4_3"/>
    <property type="match status" value="1"/>
</dbReference>
<evidence type="ECO:0000259" key="2">
    <source>
        <dbReference type="PROSITE" id="PS50089"/>
    </source>
</evidence>
<gene>
    <name evidence="3" type="ORF">ZEAMMB73_Zm00001d036831</name>
</gene>
<dbReference type="InterPro" id="IPR036465">
    <property type="entry name" value="vWFA_dom_sf"/>
</dbReference>
<proteinExistence type="predicted"/>
<feature type="compositionally biased region" description="Low complexity" evidence="1">
    <location>
        <begin position="23"/>
        <end position="46"/>
    </location>
</feature>
<dbReference type="EMBL" id="CM000782">
    <property type="protein sequence ID" value="AQK82243.1"/>
    <property type="molecule type" value="Genomic_DNA"/>
</dbReference>
<dbReference type="Pfam" id="PF07002">
    <property type="entry name" value="Copine"/>
    <property type="match status" value="1"/>
</dbReference>
<feature type="compositionally biased region" description="Polar residues" evidence="1">
    <location>
        <begin position="365"/>
        <end position="376"/>
    </location>
</feature>
<dbReference type="InterPro" id="IPR013083">
    <property type="entry name" value="Znf_RING/FYVE/PHD"/>
</dbReference>
<evidence type="ECO:0000313" key="3">
    <source>
        <dbReference type="EMBL" id="AQK82243.1"/>
    </source>
</evidence>
<evidence type="ECO:0000256" key="1">
    <source>
        <dbReference type="SAM" id="MobiDB-lite"/>
    </source>
</evidence>
<dbReference type="InterPro" id="IPR052079">
    <property type="entry name" value="E3_ligase/Copine_domain"/>
</dbReference>
<dbReference type="PANTHER" id="PTHR45751">
    <property type="entry name" value="COPINE FAMILY PROTEIN 1"/>
    <property type="match status" value="1"/>
</dbReference>
<dbReference type="SMART" id="SM00327">
    <property type="entry name" value="VWA"/>
    <property type="match status" value="1"/>
</dbReference>
<feature type="region of interest" description="Disordered" evidence="1">
    <location>
        <begin position="333"/>
        <end position="394"/>
    </location>
</feature>
<feature type="domain" description="RING-type" evidence="2">
    <location>
        <begin position="406"/>
        <end position="439"/>
    </location>
</feature>
<accession>A0A1D6LS20</accession>
<dbReference type="SUPFAM" id="SSF53300">
    <property type="entry name" value="vWA-like"/>
    <property type="match status" value="1"/>
</dbReference>
<dbReference type="Gene3D" id="3.30.40.10">
    <property type="entry name" value="Zinc/RING finger domain, C3HC4 (zinc finger)"/>
    <property type="match status" value="1"/>
</dbReference>